<dbReference type="EMBL" id="MEHK01000005">
    <property type="protein sequence ID" value="OEJ21119.1"/>
    <property type="molecule type" value="Genomic_DNA"/>
</dbReference>
<protein>
    <recommendedName>
        <fullName evidence="4">Phage tail protein</fullName>
    </recommendedName>
</protein>
<evidence type="ECO:0008006" key="4">
    <source>
        <dbReference type="Google" id="ProtNLM"/>
    </source>
</evidence>
<evidence type="ECO:0000313" key="3">
    <source>
        <dbReference type="Proteomes" id="UP000095705"/>
    </source>
</evidence>
<feature type="transmembrane region" description="Helical" evidence="1">
    <location>
        <begin position="522"/>
        <end position="547"/>
    </location>
</feature>
<feature type="transmembrane region" description="Helical" evidence="1">
    <location>
        <begin position="658"/>
        <end position="677"/>
    </location>
</feature>
<evidence type="ECO:0000256" key="1">
    <source>
        <dbReference type="SAM" id="Phobius"/>
    </source>
</evidence>
<dbReference type="Proteomes" id="UP000095705">
    <property type="component" value="Plasmid pACMP1"/>
</dbReference>
<keyword evidence="1" id="KW-0812">Transmembrane</keyword>
<gene>
    <name evidence="2" type="ORF">BGK67_35090</name>
</gene>
<reference evidence="2 3" key="1">
    <citation type="submission" date="2016-08" db="EMBL/GenBank/DDBJ databases">
        <title>The complete genome of Streptomyces subrutilus 10-1-1.</title>
        <authorList>
            <person name="Chen X."/>
        </authorList>
    </citation>
    <scope>NUCLEOTIDE SEQUENCE [LARGE SCALE GENOMIC DNA]</scope>
    <source>
        <strain evidence="2 3">10-1-1</strain>
        <plasmid evidence="3">pacmp1</plasmid>
    </source>
</reference>
<dbReference type="RefSeq" id="WP_069918006.1">
    <property type="nucleotide sequence ID" value="NZ_CM007203.1"/>
</dbReference>
<sequence length="1346" mass="139031">MAEGLQAGRLEVPVVADLAGFARELRSRVEAAAEGLAVQVKVKIDDTGLRKRLEKAVEKASRGVTATVRVKVDRDRLRTELAGIARDVSDTDLNLPVTPDGDGDSSAGGGLRGRLRRLLQGAQEEADRNPVNVPVRLPRGRGALRMLGIGSLLTLVQPAVAALVQYGAGLTAMVSAAAPAVGVLGAIPGLIVAAGTAVAGTMIAFSGFGTAIGTIAEAEKKMAAGTKLTKSEQAGLKEALDSLSPSAAKVAREVMGLGKAWTSVRKATQEAFFSKLVGQIKPAAEAVFPLLSDAMADTAGQMGNLAARGAKFMQTGVFRQDFKTIAGTNSKVIGNITNGVANLGRASMDFLVASGPFVERVGQAGERFTAYLRSSAAAGKETGSLARFLDKAGDKAAQLGRTTRDLGKGLAGVGRAASDTGNALLDGLEGTMVRFNRWANSKAGSNAMKQFFSDAAPMFHELNALVGDFVRGLGRMATDGGVTSLIRQIRTELMPAVGSVFDALGQSIGPALISVISNVATAIASVASAGTGLGVLLTSLAGLLSAFNQIMNVIPGANAALATLIGTLLALKVVTAVSGMLGRMGTAAAGAVTSVSALGSTMRGSTATIGPSATLWQRMSGAYRTTAAESGRLSGALRGVGAANRVASSALGGMVSTLGGPLGIAIIGVTVVLGLLASRQEAAARAAAAHKERIDSLSQSLAQSGGVIDANVRAQAAQMLQDVKLADGKGKLVDVLRKADVSLGQVTDAYLEQGGTIDGLQKKLMALAEANKAWVVKGKSESYDYTEEGKRYKAAADQLGKMNGELDETRKKQAEVADAVKNAGGAGTTAYDRLSLSVQGFNDKTKSADERVDSLRRALDALSGNAESFHDAATRLNQTMLNVDDAMAGAKDQTQGWGKALIDADGMVNTSTKNGQTLNGQLKEMRDAMLSVATRAQEAAEQGLMPMNDAMTKSQSAMEQARAKAIALGESMGLSETEAKALADQMGFIPSTITTLMTTQGIPQATAEFLALKGQLENLGEGKAIRISAPTAEATAQLQALGFSVQRIPGTKEVEVTAPTGGARINIASLAADIANAPDRKNVTVSAIIEAAVGNLSSIRDQVAAMPDKTIEVQAPTQIARDALTELGYKINDVPGSKNVTVTAPTGGAIGNLNDLQTRIDNLRGRTVHITVSYDGVNSDGSAHIAGMGRWADGGILRFAQGGIHQAASRLQSFAQGSERHIAQIARPGEWRLWAEPETGGEAYIPLAPGKRKRSQQILDRVAEMFGGRVMYFGDGALRQYAQGALAVRSSNRGTGTATSRTASTPALVGGDLNLTMTGAPMSPGEAIGNAMYQLRRLRRGGAHAG</sequence>
<feature type="transmembrane region" description="Helical" evidence="1">
    <location>
        <begin position="559"/>
        <end position="581"/>
    </location>
</feature>
<proteinExistence type="predicted"/>
<name>A0A1E5NXX6_9ACTN</name>
<organism evidence="2 3">
    <name type="scientific">Streptomyces subrutilus</name>
    <dbReference type="NCBI Taxonomy" id="36818"/>
    <lineage>
        <taxon>Bacteria</taxon>
        <taxon>Bacillati</taxon>
        <taxon>Actinomycetota</taxon>
        <taxon>Actinomycetes</taxon>
        <taxon>Kitasatosporales</taxon>
        <taxon>Streptomycetaceae</taxon>
        <taxon>Streptomyces</taxon>
    </lineage>
</organism>
<comment type="caution">
    <text evidence="2">The sequence shown here is derived from an EMBL/GenBank/DDBJ whole genome shotgun (WGS) entry which is preliminary data.</text>
</comment>
<accession>A0A1E5NXX6</accession>
<keyword evidence="3" id="KW-1185">Reference proteome</keyword>
<geneLocation type="plasmid" evidence="3">
    <name>pacmp1</name>
</geneLocation>
<keyword evidence="1" id="KW-1133">Transmembrane helix</keyword>
<keyword evidence="1" id="KW-0472">Membrane</keyword>
<keyword evidence="2" id="KW-0614">Plasmid</keyword>
<dbReference type="OrthoDB" id="2183194at2"/>
<feature type="transmembrane region" description="Helical" evidence="1">
    <location>
        <begin position="146"/>
        <end position="166"/>
    </location>
</feature>
<evidence type="ECO:0000313" key="2">
    <source>
        <dbReference type="EMBL" id="OEJ21119.1"/>
    </source>
</evidence>
<feature type="transmembrane region" description="Helical" evidence="1">
    <location>
        <begin position="186"/>
        <end position="212"/>
    </location>
</feature>